<dbReference type="Proteomes" id="UP000198850">
    <property type="component" value="Unassembled WGS sequence"/>
</dbReference>
<dbReference type="SUPFAM" id="SSF111369">
    <property type="entry name" value="HlyD-like secretion proteins"/>
    <property type="match status" value="1"/>
</dbReference>
<keyword evidence="3" id="KW-1133">Transmembrane helix</keyword>
<dbReference type="AlphaFoldDB" id="A0A1H4CSB0"/>
<dbReference type="Gene3D" id="1.10.287.470">
    <property type="entry name" value="Helix hairpin bin"/>
    <property type="match status" value="1"/>
</dbReference>
<evidence type="ECO:0000256" key="1">
    <source>
        <dbReference type="ARBA" id="ARBA00004167"/>
    </source>
</evidence>
<evidence type="ECO:0000313" key="7">
    <source>
        <dbReference type="EMBL" id="SEA63265.1"/>
    </source>
</evidence>
<protein>
    <submittedName>
        <fullName evidence="7">Membrane fusion protein, multidrug efflux system</fullName>
    </submittedName>
</protein>
<dbReference type="RefSeq" id="WP_090556303.1">
    <property type="nucleotide sequence ID" value="NZ_FNRA01000004.1"/>
</dbReference>
<feature type="domain" description="Multidrug export protein EmrA/FarA alpha-helical hairpin" evidence="6">
    <location>
        <begin position="59"/>
        <end position="139"/>
    </location>
</feature>
<dbReference type="EMBL" id="FNRA01000004">
    <property type="protein sequence ID" value="SEA63265.1"/>
    <property type="molecule type" value="Genomic_DNA"/>
</dbReference>
<keyword evidence="5" id="KW-0175">Coiled coil</keyword>
<gene>
    <name evidence="7" type="ORF">SAMN05443550_104166</name>
</gene>
<evidence type="ECO:0000256" key="4">
    <source>
        <dbReference type="ARBA" id="ARBA00023136"/>
    </source>
</evidence>
<reference evidence="7 8" key="1">
    <citation type="submission" date="2016-10" db="EMBL/GenBank/DDBJ databases">
        <authorList>
            <person name="de Groot N.N."/>
        </authorList>
    </citation>
    <scope>NUCLEOTIDE SEQUENCE [LARGE SCALE GENOMIC DNA]</scope>
    <source>
        <strain evidence="7 8">DSM 19033</strain>
    </source>
</reference>
<evidence type="ECO:0000256" key="2">
    <source>
        <dbReference type="ARBA" id="ARBA00022692"/>
    </source>
</evidence>
<evidence type="ECO:0000256" key="5">
    <source>
        <dbReference type="SAM" id="Coils"/>
    </source>
</evidence>
<dbReference type="Pfam" id="PF25885">
    <property type="entry name" value="HH_EMRA"/>
    <property type="match status" value="1"/>
</dbReference>
<dbReference type="InterPro" id="IPR050739">
    <property type="entry name" value="MFP"/>
</dbReference>
<name>A0A1H4CSB0_9SPHI</name>
<dbReference type="Gene3D" id="2.40.50.100">
    <property type="match status" value="1"/>
</dbReference>
<keyword evidence="4" id="KW-0472">Membrane</keyword>
<dbReference type="STRING" id="425514.SAMN05443550_104166"/>
<evidence type="ECO:0000256" key="3">
    <source>
        <dbReference type="ARBA" id="ARBA00022989"/>
    </source>
</evidence>
<accession>A0A1H4CSB0</accession>
<dbReference type="PANTHER" id="PTHR30386">
    <property type="entry name" value="MEMBRANE FUSION SUBUNIT OF EMRAB-TOLC MULTIDRUG EFFLUX PUMP"/>
    <property type="match status" value="1"/>
</dbReference>
<dbReference type="InterPro" id="IPR058633">
    <property type="entry name" value="EmrA/FarA_HH"/>
</dbReference>
<evidence type="ECO:0000259" key="6">
    <source>
        <dbReference type="Pfam" id="PF25885"/>
    </source>
</evidence>
<proteinExistence type="predicted"/>
<dbReference type="GO" id="GO:0016020">
    <property type="term" value="C:membrane"/>
    <property type="evidence" value="ECO:0007669"/>
    <property type="project" value="UniProtKB-SubCell"/>
</dbReference>
<evidence type="ECO:0000313" key="8">
    <source>
        <dbReference type="Proteomes" id="UP000198850"/>
    </source>
</evidence>
<keyword evidence="8" id="KW-1185">Reference proteome</keyword>
<dbReference type="OrthoDB" id="9811754at2"/>
<organism evidence="7 8">
    <name type="scientific">Pedobacter hartonius</name>
    <dbReference type="NCBI Taxonomy" id="425514"/>
    <lineage>
        <taxon>Bacteria</taxon>
        <taxon>Pseudomonadati</taxon>
        <taxon>Bacteroidota</taxon>
        <taxon>Sphingobacteriia</taxon>
        <taxon>Sphingobacteriales</taxon>
        <taxon>Sphingobacteriaceae</taxon>
        <taxon>Pedobacter</taxon>
    </lineage>
</organism>
<keyword evidence="2" id="KW-0812">Transmembrane</keyword>
<comment type="subcellular location">
    <subcellularLocation>
        <location evidence="1">Membrane</location>
        <topology evidence="1">Single-pass membrane protein</topology>
    </subcellularLocation>
</comment>
<sequence length="167" mass="18298">MLNYESTDNAQVESVTIPVLNRASGFIQIYQLKDYQSVTKGQVLLKIDDREYRIAVQQAEAELAAAKAELAGAEAQINNISSNRSVATAGVSIEQVAIDKAKRDLNRDQALFNEGSITRHQLENSSSAYQTALRQVASSLAVVDQVMSIGKGILRINCLRHRTTYGV</sequence>
<dbReference type="PANTHER" id="PTHR30386:SF26">
    <property type="entry name" value="TRANSPORT PROTEIN COMB"/>
    <property type="match status" value="1"/>
</dbReference>
<feature type="coiled-coil region" evidence="5">
    <location>
        <begin position="49"/>
        <end position="83"/>
    </location>
</feature>